<feature type="transmembrane region" description="Helical" evidence="1">
    <location>
        <begin position="12"/>
        <end position="32"/>
    </location>
</feature>
<feature type="domain" description="Tyrosine specific protein phosphatases" evidence="2">
    <location>
        <begin position="361"/>
        <end position="422"/>
    </location>
</feature>
<keyword evidence="1" id="KW-1133">Transmembrane helix</keyword>
<organism evidence="3 4">
    <name type="scientific">Paenimyroides tangerinum</name>
    <dbReference type="NCBI Taxonomy" id="2488728"/>
    <lineage>
        <taxon>Bacteria</taxon>
        <taxon>Pseudomonadati</taxon>
        <taxon>Bacteroidota</taxon>
        <taxon>Flavobacteriia</taxon>
        <taxon>Flavobacteriales</taxon>
        <taxon>Flavobacteriaceae</taxon>
        <taxon>Paenimyroides</taxon>
    </lineage>
</organism>
<evidence type="ECO:0000259" key="2">
    <source>
        <dbReference type="PROSITE" id="PS50056"/>
    </source>
</evidence>
<protein>
    <recommendedName>
        <fullName evidence="2">Tyrosine specific protein phosphatases domain-containing protein</fullName>
    </recommendedName>
</protein>
<dbReference type="EMBL" id="RQVQ01000008">
    <property type="protein sequence ID" value="RRJ91865.1"/>
    <property type="molecule type" value="Genomic_DNA"/>
</dbReference>
<dbReference type="Proteomes" id="UP000275719">
    <property type="component" value="Unassembled WGS sequence"/>
</dbReference>
<dbReference type="OrthoDB" id="256494at2"/>
<evidence type="ECO:0000256" key="1">
    <source>
        <dbReference type="SAM" id="Phobius"/>
    </source>
</evidence>
<feature type="transmembrane region" description="Helical" evidence="1">
    <location>
        <begin position="234"/>
        <end position="252"/>
    </location>
</feature>
<proteinExistence type="predicted"/>
<comment type="caution">
    <text evidence="3">The sequence shown here is derived from an EMBL/GenBank/DDBJ whole genome shotgun (WGS) entry which is preliminary data.</text>
</comment>
<feature type="transmembrane region" description="Helical" evidence="1">
    <location>
        <begin position="86"/>
        <end position="107"/>
    </location>
</feature>
<dbReference type="PROSITE" id="PS50056">
    <property type="entry name" value="TYR_PHOSPHATASE_2"/>
    <property type="match status" value="1"/>
</dbReference>
<feature type="transmembrane region" description="Helical" evidence="1">
    <location>
        <begin position="209"/>
        <end position="228"/>
    </location>
</feature>
<dbReference type="PANTHER" id="PTHR47216">
    <property type="match status" value="1"/>
</dbReference>
<dbReference type="SUPFAM" id="SSF52799">
    <property type="entry name" value="(Phosphotyrosine protein) phosphatases II"/>
    <property type="match status" value="1"/>
</dbReference>
<dbReference type="InterPro" id="IPR016130">
    <property type="entry name" value="Tyr_Pase_AS"/>
</dbReference>
<dbReference type="AlphaFoldDB" id="A0A3P3W9P4"/>
<sequence length="436" mass="51409">MDEKQINIKQKIFGLILCSIVFAIVYNFTAWYAASFENVPSFVFEIEKNIPFIASSIIPYMTSGIFFCAVFFVVQTKEQLIVLTKRMLFIILISGICFMLFPLKFSIAKPEINNSILEIPFLFLQKMDSPFNQSPSLHIAFAFVFWSVFRNFKSGRRYIIIWLILLGISTLTTYQHHLIDVFSGAILAQLTFVIFPFRKNDFQFRNFIVANFYFLFAWIFAFLALIIQQFVTDFGFIFLWISLMNFVIGFHYQKNQTRFLKDKFGTIPLLKKLFYLPYLIVYWFFWKFFRKNKIPVELISGLYVSSRLNQSDLNEFNKDECNIIVYDLSAELEEIKELKVNKKYHSVPFLDIGTFDLITTQNLVNQIFIEYKQRKSNDKILIHCTMGFTRSSVIGILVMKKVLSLTLEEVLIIVKSRNKYVVIHSYLFNFMKKVNI</sequence>
<feature type="transmembrane region" description="Helical" evidence="1">
    <location>
        <begin position="52"/>
        <end position="74"/>
    </location>
</feature>
<feature type="transmembrane region" description="Helical" evidence="1">
    <location>
        <begin position="158"/>
        <end position="175"/>
    </location>
</feature>
<feature type="transmembrane region" description="Helical" evidence="1">
    <location>
        <begin position="273"/>
        <end position="289"/>
    </location>
</feature>
<dbReference type="InterPro" id="IPR000387">
    <property type="entry name" value="Tyr_Pase_dom"/>
</dbReference>
<keyword evidence="4" id="KW-1185">Reference proteome</keyword>
<evidence type="ECO:0000313" key="4">
    <source>
        <dbReference type="Proteomes" id="UP000275719"/>
    </source>
</evidence>
<keyword evidence="1" id="KW-0812">Transmembrane</keyword>
<feature type="transmembrane region" description="Helical" evidence="1">
    <location>
        <begin position="181"/>
        <end position="197"/>
    </location>
</feature>
<accession>A0A3P3W9P4</accession>
<name>A0A3P3W9P4_9FLAO</name>
<keyword evidence="1" id="KW-0472">Membrane</keyword>
<dbReference type="RefSeq" id="WP_125017960.1">
    <property type="nucleotide sequence ID" value="NZ_RQVQ01000008.1"/>
</dbReference>
<reference evidence="3 4" key="1">
    <citation type="submission" date="2018-11" db="EMBL/GenBank/DDBJ databases">
        <title>Flavobacterium sp. nov., YIM 102701-2 draft genome.</title>
        <authorList>
            <person name="Li G."/>
            <person name="Jiang Y."/>
        </authorList>
    </citation>
    <scope>NUCLEOTIDE SEQUENCE [LARGE SCALE GENOMIC DNA]</scope>
    <source>
        <strain evidence="3 4">YIM 102701-2</strain>
    </source>
</reference>
<dbReference type="Gene3D" id="3.90.190.10">
    <property type="entry name" value="Protein tyrosine phosphatase superfamily"/>
    <property type="match status" value="1"/>
</dbReference>
<dbReference type="PANTHER" id="PTHR47216:SF4">
    <property type="entry name" value="OS01G0859400 PROTEIN"/>
    <property type="match status" value="1"/>
</dbReference>
<feature type="transmembrane region" description="Helical" evidence="1">
    <location>
        <begin position="131"/>
        <end position="149"/>
    </location>
</feature>
<dbReference type="InterPro" id="IPR029021">
    <property type="entry name" value="Prot-tyrosine_phosphatase-like"/>
</dbReference>
<gene>
    <name evidence="3" type="ORF">EG240_04715</name>
</gene>
<evidence type="ECO:0000313" key="3">
    <source>
        <dbReference type="EMBL" id="RRJ91865.1"/>
    </source>
</evidence>
<dbReference type="PROSITE" id="PS00383">
    <property type="entry name" value="TYR_PHOSPHATASE_1"/>
    <property type="match status" value="1"/>
</dbReference>